<dbReference type="AlphaFoldDB" id="A0A420XWQ0"/>
<dbReference type="InterPro" id="IPR019405">
    <property type="entry name" value="Lactonase_7-beta_prop"/>
</dbReference>
<proteinExistence type="inferred from homology"/>
<evidence type="ECO:0000313" key="3">
    <source>
        <dbReference type="EMBL" id="RKU40102.1"/>
    </source>
</evidence>
<dbReference type="Proteomes" id="UP000275385">
    <property type="component" value="Unassembled WGS sequence"/>
</dbReference>
<dbReference type="InterPro" id="IPR011048">
    <property type="entry name" value="Haem_d1_sf"/>
</dbReference>
<dbReference type="PANTHER" id="PTHR30344">
    <property type="entry name" value="6-PHOSPHOGLUCONOLACTONASE-RELATED"/>
    <property type="match status" value="1"/>
</dbReference>
<comment type="caution">
    <text evidence="3">The sequence shown here is derived from an EMBL/GenBank/DDBJ whole genome shotgun (WGS) entry which is preliminary data.</text>
</comment>
<dbReference type="InterPro" id="IPR050282">
    <property type="entry name" value="Cycloisomerase_2"/>
</dbReference>
<protein>
    <recommendedName>
        <fullName evidence="5">6-phosphogluconolactonase</fullName>
    </recommendedName>
</protein>
<evidence type="ECO:0008006" key="5">
    <source>
        <dbReference type="Google" id="ProtNLM"/>
    </source>
</evidence>
<dbReference type="PANTHER" id="PTHR30344:SF1">
    <property type="entry name" value="6-PHOSPHOGLUCONOLACTONASE"/>
    <property type="match status" value="1"/>
</dbReference>
<gene>
    <name evidence="3" type="ORF">DL546_002296</name>
</gene>
<dbReference type="InterPro" id="IPR015943">
    <property type="entry name" value="WD40/YVTN_repeat-like_dom_sf"/>
</dbReference>
<reference evidence="3 4" key="1">
    <citation type="submission" date="2018-08" db="EMBL/GenBank/DDBJ databases">
        <title>Draft genome of the lignicolous fungus Coniochaeta pulveracea.</title>
        <authorList>
            <person name="Borstlap C.J."/>
            <person name="De Witt R.N."/>
            <person name="Botha A."/>
            <person name="Volschenk H."/>
        </authorList>
    </citation>
    <scope>NUCLEOTIDE SEQUENCE [LARGE SCALE GENOMIC DNA]</scope>
    <source>
        <strain evidence="3 4">CAB683</strain>
    </source>
</reference>
<dbReference type="GO" id="GO:0017057">
    <property type="term" value="F:6-phosphogluconolactonase activity"/>
    <property type="evidence" value="ECO:0007669"/>
    <property type="project" value="TreeGrafter"/>
</dbReference>
<feature type="signal peptide" evidence="2">
    <location>
        <begin position="1"/>
        <end position="18"/>
    </location>
</feature>
<dbReference type="Gene3D" id="2.130.10.10">
    <property type="entry name" value="YVTN repeat-like/Quinoprotein amine dehydrogenase"/>
    <property type="match status" value="1"/>
</dbReference>
<comment type="similarity">
    <text evidence="1">Belongs to the cycloisomerase 2 family.</text>
</comment>
<keyword evidence="4" id="KW-1185">Reference proteome</keyword>
<dbReference type="OrthoDB" id="9972196at2759"/>
<dbReference type="EMBL" id="QVQW01000121">
    <property type="protein sequence ID" value="RKU40102.1"/>
    <property type="molecule type" value="Genomic_DNA"/>
</dbReference>
<dbReference type="SUPFAM" id="SSF51004">
    <property type="entry name" value="C-terminal (heme d1) domain of cytochrome cd1-nitrite reductase"/>
    <property type="match status" value="1"/>
</dbReference>
<evidence type="ECO:0000256" key="1">
    <source>
        <dbReference type="ARBA" id="ARBA00005564"/>
    </source>
</evidence>
<sequence length="391" mass="41326">MASLRLFLSTALATPALTQTLYATSYNDHALTTLQLDGSSLKTVSKSYDCGSEPTWLTLDSANSVLYCLNEGWGGNSTITSYQTGAAGALTTLDILPTLKSPVASTLYGPKNANLAVAYYDTSSFGTVSVNNPKDLAQTLLETYTLAAPGPVPDRQDAPHLHDAILDPTRKFIIVPDLGSDLLRIYRIGATNVTQLPPVKALPGSGPRHGAFAVVGRKTFFYNVNELSNNITGYSVSYTRNTLEFTRLFDFSTHGPGGSVPAGTKAAEIVVSPDNRFVILSSRGENNLTFPNPAPTNGTDAELVSDPLVSFSIGGRTGQLTLLQITAAGGRNPRGFSLNKAGTLLASALQDDNRVVVIERDVKTGLLGKVVASATVGEGDGNGPNYALFYE</sequence>
<evidence type="ECO:0000313" key="4">
    <source>
        <dbReference type="Proteomes" id="UP000275385"/>
    </source>
</evidence>
<name>A0A420XWQ0_9PEZI</name>
<accession>A0A420XWQ0</accession>
<feature type="chain" id="PRO_5019273616" description="6-phosphogluconolactonase" evidence="2">
    <location>
        <begin position="19"/>
        <end position="391"/>
    </location>
</feature>
<evidence type="ECO:0000256" key="2">
    <source>
        <dbReference type="SAM" id="SignalP"/>
    </source>
</evidence>
<dbReference type="STRING" id="177199.A0A420XWQ0"/>
<organism evidence="3 4">
    <name type="scientific">Coniochaeta pulveracea</name>
    <dbReference type="NCBI Taxonomy" id="177199"/>
    <lineage>
        <taxon>Eukaryota</taxon>
        <taxon>Fungi</taxon>
        <taxon>Dikarya</taxon>
        <taxon>Ascomycota</taxon>
        <taxon>Pezizomycotina</taxon>
        <taxon>Sordariomycetes</taxon>
        <taxon>Sordariomycetidae</taxon>
        <taxon>Coniochaetales</taxon>
        <taxon>Coniochaetaceae</taxon>
        <taxon>Coniochaeta</taxon>
    </lineage>
</organism>
<dbReference type="Pfam" id="PF10282">
    <property type="entry name" value="Lactonase"/>
    <property type="match status" value="1"/>
</dbReference>
<keyword evidence="2" id="KW-0732">Signal</keyword>